<accession>A0ACC4DTP2</accession>
<name>A0ACC4DTP2_PURLI</name>
<sequence>MNLKAVLLGALSISLAAARPSPVKPSAAAHKIVSKYGWFGSVATQVKAAVEASIDLTQPFNEFKIPSTLYEKVGPYTFAFDATNRRLFFSVPDSPNYPLGYNCLIGFDLSKPAGAAGSYQEMYLYGFGPGNVSFAAVPEGNDTRLWFDVDPDASGHAQSLAGFLWLPKIKLYNPSTGLVKVSPISGGADYSSAYDPATDSLAIRYRLNNQTRMVAYDPVSASKKDFSKPKYDVQVPALNTASKTVRGWAVLAQNLYVLTGDAVSGAFADTKTEIANIDIRTLKTKQGPVAAQIKPAGLYEAMPQGLGVNYKKESIISCCLAWPAGRRITDRRTSFPTARSWLRFAR</sequence>
<evidence type="ECO:0000313" key="1">
    <source>
        <dbReference type="EMBL" id="KAL3959373.1"/>
    </source>
</evidence>
<comment type="caution">
    <text evidence="1">The sequence shown here is derived from an EMBL/GenBank/DDBJ whole genome shotgun (WGS) entry which is preliminary data.</text>
</comment>
<dbReference type="Proteomes" id="UP001638806">
    <property type="component" value="Unassembled WGS sequence"/>
</dbReference>
<proteinExistence type="predicted"/>
<keyword evidence="2" id="KW-1185">Reference proteome</keyword>
<organism evidence="1 2">
    <name type="scientific">Purpureocillium lilacinum</name>
    <name type="common">Paecilomyces lilacinus</name>
    <dbReference type="NCBI Taxonomy" id="33203"/>
    <lineage>
        <taxon>Eukaryota</taxon>
        <taxon>Fungi</taxon>
        <taxon>Dikarya</taxon>
        <taxon>Ascomycota</taxon>
        <taxon>Pezizomycotina</taxon>
        <taxon>Sordariomycetes</taxon>
        <taxon>Hypocreomycetidae</taxon>
        <taxon>Hypocreales</taxon>
        <taxon>Ophiocordycipitaceae</taxon>
        <taxon>Purpureocillium</taxon>
    </lineage>
</organism>
<gene>
    <name evidence="1" type="ORF">ACCO45_007535</name>
</gene>
<evidence type="ECO:0000313" key="2">
    <source>
        <dbReference type="Proteomes" id="UP001638806"/>
    </source>
</evidence>
<protein>
    <submittedName>
        <fullName evidence="1">Uncharacterized protein</fullName>
    </submittedName>
</protein>
<dbReference type="EMBL" id="JBGNUJ010000006">
    <property type="protein sequence ID" value="KAL3959373.1"/>
    <property type="molecule type" value="Genomic_DNA"/>
</dbReference>
<reference evidence="1" key="1">
    <citation type="submission" date="2024-12" db="EMBL/GenBank/DDBJ databases">
        <title>Comparative genomics and development of molecular markers within Purpureocillium lilacinum and among Purpureocillium species.</title>
        <authorList>
            <person name="Yeh Z.-Y."/>
            <person name="Ni N.-T."/>
            <person name="Lo P.-H."/>
            <person name="Mushyakhwo K."/>
            <person name="Lin C.-F."/>
            <person name="Nai Y.-S."/>
        </authorList>
    </citation>
    <scope>NUCLEOTIDE SEQUENCE</scope>
    <source>
        <strain evidence="1">NCHU-NPUST-175</strain>
    </source>
</reference>